<reference evidence="2 3" key="2">
    <citation type="submission" date="2018-11" db="EMBL/GenBank/DDBJ databases">
        <authorList>
            <consortium name="Pathogen Informatics"/>
        </authorList>
    </citation>
    <scope>NUCLEOTIDE SEQUENCE [LARGE SCALE GENOMIC DNA]</scope>
</reference>
<proteinExistence type="inferred from homology"/>
<dbReference type="OrthoDB" id="61116at2759"/>
<name>A0A183E7L8_9BILA</name>
<dbReference type="PANTHER" id="PTHR12829">
    <property type="entry name" value="N6-ADENOSINE-METHYLTRANSFERASE"/>
    <property type="match status" value="1"/>
</dbReference>
<dbReference type="GO" id="GO:0003676">
    <property type="term" value="F:nucleic acid binding"/>
    <property type="evidence" value="ECO:0007669"/>
    <property type="project" value="InterPro"/>
</dbReference>
<accession>A0A183E7L8</accession>
<sequence length="191" mass="22539">MADNAWPWQKIIRMRDTSYAVLDELAYYREIYATSGSCKGEEYVLPPFSSFIADDAKVSRTLVTQGKRFDFILLDPPWPNRSVKRKSTYTTHGEVELLLDLYIQELLKESGLLAFWITNSPGILHFVDEFIDRHEFEKIATWRWLKVTRTGEPVYSLESKHKQPFESVIFICNNNLEFYREKIVDEFVLIR</sequence>
<gene>
    <name evidence="2" type="ORF">GPUH_LOCUS16958</name>
</gene>
<dbReference type="Pfam" id="PF05063">
    <property type="entry name" value="MT-A70"/>
    <property type="match status" value="1"/>
</dbReference>
<evidence type="ECO:0000313" key="3">
    <source>
        <dbReference type="Proteomes" id="UP000271098"/>
    </source>
</evidence>
<dbReference type="AlphaFoldDB" id="A0A183E7L8"/>
<dbReference type="InterPro" id="IPR002052">
    <property type="entry name" value="DNA_methylase_N6_adenine_CS"/>
</dbReference>
<organism evidence="4">
    <name type="scientific">Gongylonema pulchrum</name>
    <dbReference type="NCBI Taxonomy" id="637853"/>
    <lineage>
        <taxon>Eukaryota</taxon>
        <taxon>Metazoa</taxon>
        <taxon>Ecdysozoa</taxon>
        <taxon>Nematoda</taxon>
        <taxon>Chromadorea</taxon>
        <taxon>Rhabditida</taxon>
        <taxon>Spirurina</taxon>
        <taxon>Spiruromorpha</taxon>
        <taxon>Spiruroidea</taxon>
        <taxon>Gongylonematidae</taxon>
        <taxon>Gongylonema</taxon>
    </lineage>
</organism>
<dbReference type="PROSITE" id="PS00092">
    <property type="entry name" value="N6_MTASE"/>
    <property type="match status" value="1"/>
</dbReference>
<keyword evidence="3" id="KW-1185">Reference proteome</keyword>
<reference evidence="4" key="1">
    <citation type="submission" date="2016-06" db="UniProtKB">
        <authorList>
            <consortium name="WormBaseParasite"/>
        </authorList>
    </citation>
    <scope>IDENTIFICATION</scope>
</reference>
<dbReference type="Proteomes" id="UP000271098">
    <property type="component" value="Unassembled WGS sequence"/>
</dbReference>
<protein>
    <submittedName>
        <fullName evidence="4">MT-A70 family protein</fullName>
    </submittedName>
</protein>
<dbReference type="InterPro" id="IPR029063">
    <property type="entry name" value="SAM-dependent_MTases_sf"/>
</dbReference>
<dbReference type="EMBL" id="UYRT01084469">
    <property type="protein sequence ID" value="VDN28879.1"/>
    <property type="molecule type" value="Genomic_DNA"/>
</dbReference>
<dbReference type="Gene3D" id="3.40.50.150">
    <property type="entry name" value="Vaccinia Virus protein VP39"/>
    <property type="match status" value="1"/>
</dbReference>
<evidence type="ECO:0000313" key="2">
    <source>
        <dbReference type="EMBL" id="VDN28879.1"/>
    </source>
</evidence>
<evidence type="ECO:0000256" key="1">
    <source>
        <dbReference type="PROSITE-ProRule" id="PRU00489"/>
    </source>
</evidence>
<dbReference type="GO" id="GO:0032259">
    <property type="term" value="P:methylation"/>
    <property type="evidence" value="ECO:0007669"/>
    <property type="project" value="InterPro"/>
</dbReference>
<dbReference type="PROSITE" id="PS51143">
    <property type="entry name" value="MT_A70"/>
    <property type="match status" value="1"/>
</dbReference>
<dbReference type="WBParaSite" id="GPUH_0001698101-mRNA-1">
    <property type="protein sequence ID" value="GPUH_0001698101-mRNA-1"/>
    <property type="gene ID" value="GPUH_0001698101"/>
</dbReference>
<dbReference type="GO" id="GO:0008168">
    <property type="term" value="F:methyltransferase activity"/>
    <property type="evidence" value="ECO:0007669"/>
    <property type="project" value="InterPro"/>
</dbReference>
<dbReference type="InterPro" id="IPR007757">
    <property type="entry name" value="MT-A70-like"/>
</dbReference>
<evidence type="ECO:0000313" key="4">
    <source>
        <dbReference type="WBParaSite" id="GPUH_0001698101-mRNA-1"/>
    </source>
</evidence>
<dbReference type="SUPFAM" id="SSF53335">
    <property type="entry name" value="S-adenosyl-L-methionine-dependent methyltransferases"/>
    <property type="match status" value="1"/>
</dbReference>
<comment type="similarity">
    <text evidence="1">Belongs to the MT-A70-like family.</text>
</comment>
<dbReference type="PANTHER" id="PTHR12829:SF4">
    <property type="entry name" value="N(6)-ADENINE-SPECIFIC METHYLTRANSFERASE METTL4"/>
    <property type="match status" value="1"/>
</dbReference>
<dbReference type="GO" id="GO:0005634">
    <property type="term" value="C:nucleus"/>
    <property type="evidence" value="ECO:0007669"/>
    <property type="project" value="TreeGrafter"/>
</dbReference>